<evidence type="ECO:0000313" key="2">
    <source>
        <dbReference type="Proteomes" id="UP000472372"/>
    </source>
</evidence>
<accession>A0A6S6VP49</accession>
<name>A0A6S6VP49_9PLEO</name>
<reference evidence="1" key="1">
    <citation type="submission" date="2021-02" db="EMBL/GenBank/DDBJ databases">
        <authorList>
            <person name="Syme A R."/>
            <person name="Syme A R."/>
            <person name="Moolhuijzen P."/>
        </authorList>
    </citation>
    <scope>NUCLEOTIDE SEQUENCE</scope>
    <source>
        <strain evidence="1">W1-1</strain>
    </source>
</reference>
<evidence type="ECO:0000313" key="1">
    <source>
        <dbReference type="EMBL" id="CAE6997345.1"/>
    </source>
</evidence>
<dbReference type="Proteomes" id="UP000472372">
    <property type="component" value="Chromosome 1"/>
</dbReference>
<dbReference type="SUPFAM" id="SSF52047">
    <property type="entry name" value="RNI-like"/>
    <property type="match status" value="1"/>
</dbReference>
<proteinExistence type="predicted"/>
<gene>
    <name evidence="1" type="ORF">PTTW11_00512</name>
</gene>
<dbReference type="EMBL" id="HG992977">
    <property type="protein sequence ID" value="CAE6997345.1"/>
    <property type="molecule type" value="Genomic_DNA"/>
</dbReference>
<protein>
    <submittedName>
        <fullName evidence="1">Uncharacterized protein</fullName>
    </submittedName>
</protein>
<organism evidence="1 2">
    <name type="scientific">Pyrenophora teres f. teres</name>
    <dbReference type="NCBI Taxonomy" id="97479"/>
    <lineage>
        <taxon>Eukaryota</taxon>
        <taxon>Fungi</taxon>
        <taxon>Dikarya</taxon>
        <taxon>Ascomycota</taxon>
        <taxon>Pezizomycotina</taxon>
        <taxon>Dothideomycetes</taxon>
        <taxon>Pleosporomycetidae</taxon>
        <taxon>Pleosporales</taxon>
        <taxon>Pleosporineae</taxon>
        <taxon>Pleosporaceae</taxon>
        <taxon>Pyrenophora</taxon>
    </lineage>
</organism>
<dbReference type="AlphaFoldDB" id="A0A6S6VP49"/>
<sequence length="378" mass="43330">MTKVRSIEIGEYMEHLLQLKDWEEVVEWTLPISELWGSRYKQQWIYQVGMKHRRACMALLLFLAPELQYLSIVHDSERWPCASINFSNMFLPVGNLPTEPDLMLLPELTTLSIPMIHLNKSWFSLPPLRHLDIDCTRDIRQLAPDTPTQNIHSLMIRCTENLTNGLSYLDPLSSLLGQFPNVNSLVIKYTGWGEEAVWVEQDYDFNQYSGFFKLKKKRIIGGPGETFSHFTDELITIASQLEYLELVCPDTGDFRDFNYCFPLWTLQQFTQLKRLCIPQGAFIYTTGIRPRILAGSVSPSPLRVLPPTLEYLCVSYPTPAIIEWLGGILEDRDQLPNLALVDLDFGDGPPDVLSDYTDYICRIGTALFNSGVVLRVKK</sequence>